<dbReference type="PIRSF" id="PIRSF005499">
    <property type="entry name" value="PNPase"/>
    <property type="match status" value="1"/>
</dbReference>
<dbReference type="GO" id="GO:0006396">
    <property type="term" value="P:RNA processing"/>
    <property type="evidence" value="ECO:0007669"/>
    <property type="project" value="InterPro"/>
</dbReference>
<dbReference type="FunFam" id="3.30.230.70:FF:000029">
    <property type="entry name" value="Polyribonucleotide nucleotidyltransferase"/>
    <property type="match status" value="1"/>
</dbReference>
<sequence>MNEENIIISCNNLEERYQFNKVAKQASGAVMYYCGDAVLLAAVAIDPNPVEEDFLPLTVQYTEKAYAAARIPGGFIKRETKPGDFETLTSRIVDRSLRPLFPKGFHYPVVITITVLSSDSSVDMQVAAMHAASAALYTSDIPVNRVVSAVRLGKIDDEVLINPTLIEQESSTLDLLVVGSGSDVLMIEMCVNASEKEYVQLTNELDEDELLEILDIAQVAISQSSLAYENNFKSVKKEEIELTLAEDKEDAKLYEFIEKNYADAVSTAVQSMAKSERSQALKDVLETIIADIEVSGEEVDKELVSKMLDAYKRSVVRSLILNDNIRADGRELNEVRPIDIETNFLPSVHGSCLFTRGQTQALVTATLGDSKASQSYELISSKGSHYETFMVHYNFPAFSVGEAKPARAPGRRELGHGNLAKRALEPTLDLKRDGTVRLVSEILESNGSSSMATVCGGSLALKAAEVSTSKLVAGIAMGLVTDGKNSSILSDIMGLEDHDGDMDFKITGTADGITALQMDIKLGGIDAQVLKKALYQAKEGRLHILNIMEKALENIEPSLALPSAITFNINSSHIPAIIGKGGGTIRDIIEKYSVSIDIDRDKNSVKITGESKEDVNKAKEYIDTIISTPVKKQMNYEINKKYTGKIKKVVDFGMFIEMPDGFDALLHISKVSKDRIKTLEGMYSVGDNIEIIVLEQKGKKVELCTPAYLA</sequence>
<reference evidence="8" key="1">
    <citation type="submission" date="2016-10" db="EMBL/GenBank/DDBJ databases">
        <authorList>
            <person name="de Groot N.N."/>
        </authorList>
    </citation>
    <scope>NUCLEOTIDE SEQUENCE</scope>
</reference>
<dbReference type="AlphaFoldDB" id="A0A1W1BTI6"/>
<dbReference type="GO" id="GO:0005829">
    <property type="term" value="C:cytosol"/>
    <property type="evidence" value="ECO:0007669"/>
    <property type="project" value="TreeGrafter"/>
</dbReference>
<dbReference type="FunFam" id="3.30.230.70:FF:000026">
    <property type="entry name" value="Polyribonucleotide nucleotidyltransferase"/>
    <property type="match status" value="1"/>
</dbReference>
<evidence type="ECO:0000256" key="4">
    <source>
        <dbReference type="ARBA" id="ARBA00022679"/>
    </source>
</evidence>
<dbReference type="GO" id="GO:0004654">
    <property type="term" value="F:polyribonucleotide nucleotidyltransferase activity"/>
    <property type="evidence" value="ECO:0007669"/>
    <property type="project" value="UniProtKB-EC"/>
</dbReference>
<dbReference type="PROSITE" id="PS50126">
    <property type="entry name" value="S1"/>
    <property type="match status" value="1"/>
</dbReference>
<dbReference type="InterPro" id="IPR027408">
    <property type="entry name" value="PNPase/RNase_PH_dom_sf"/>
</dbReference>
<evidence type="ECO:0000259" key="7">
    <source>
        <dbReference type="PROSITE" id="PS50126"/>
    </source>
</evidence>
<dbReference type="GO" id="GO:0000175">
    <property type="term" value="F:3'-5'-RNA exonuclease activity"/>
    <property type="evidence" value="ECO:0007669"/>
    <property type="project" value="TreeGrafter"/>
</dbReference>
<dbReference type="InterPro" id="IPR036345">
    <property type="entry name" value="ExoRNase_PH_dom2_sf"/>
</dbReference>
<dbReference type="SUPFAM" id="SSF55666">
    <property type="entry name" value="Ribonuclease PH domain 2-like"/>
    <property type="match status" value="2"/>
</dbReference>
<dbReference type="InterPro" id="IPR001247">
    <property type="entry name" value="ExoRNase_PH_dom1"/>
</dbReference>
<dbReference type="InterPro" id="IPR003029">
    <property type="entry name" value="S1_domain"/>
</dbReference>
<dbReference type="Gene3D" id="3.30.1370.10">
    <property type="entry name" value="K Homology domain, type 1"/>
    <property type="match status" value="1"/>
</dbReference>
<keyword evidence="3" id="KW-0963">Cytoplasm</keyword>
<dbReference type="GO" id="GO:0006402">
    <property type="term" value="P:mRNA catabolic process"/>
    <property type="evidence" value="ECO:0007669"/>
    <property type="project" value="InterPro"/>
</dbReference>
<dbReference type="Pfam" id="PF03726">
    <property type="entry name" value="PNPase"/>
    <property type="match status" value="1"/>
</dbReference>
<protein>
    <recommendedName>
        <fullName evidence="2">polyribonucleotide nucleotidyltransferase</fullName>
        <ecNumber evidence="2">2.7.7.8</ecNumber>
    </recommendedName>
</protein>
<dbReference type="CDD" id="cd11364">
    <property type="entry name" value="RNase_PH_PNPase_2"/>
    <property type="match status" value="1"/>
</dbReference>
<dbReference type="FunFam" id="3.30.1370.10:FF:000001">
    <property type="entry name" value="Polyribonucleotide nucleotidyltransferase"/>
    <property type="match status" value="1"/>
</dbReference>
<dbReference type="GO" id="GO:0003723">
    <property type="term" value="F:RNA binding"/>
    <property type="evidence" value="ECO:0007669"/>
    <property type="project" value="UniProtKB-KW"/>
</dbReference>
<dbReference type="Gene3D" id="3.30.230.70">
    <property type="entry name" value="GHMP Kinase, N-terminal domain"/>
    <property type="match status" value="2"/>
</dbReference>
<dbReference type="SMART" id="SM00322">
    <property type="entry name" value="KH"/>
    <property type="match status" value="1"/>
</dbReference>
<dbReference type="NCBIfam" id="NF008805">
    <property type="entry name" value="PRK11824.1"/>
    <property type="match status" value="1"/>
</dbReference>
<dbReference type="InterPro" id="IPR004087">
    <property type="entry name" value="KH_dom"/>
</dbReference>
<dbReference type="InterPro" id="IPR036456">
    <property type="entry name" value="PNPase_PH_RNA-bd_sf"/>
</dbReference>
<dbReference type="InterPro" id="IPR015847">
    <property type="entry name" value="ExoRNase_PH_dom2"/>
</dbReference>
<dbReference type="Gene3D" id="2.40.50.140">
    <property type="entry name" value="Nucleic acid-binding proteins"/>
    <property type="match status" value="1"/>
</dbReference>
<dbReference type="InterPro" id="IPR004088">
    <property type="entry name" value="KH_dom_type_1"/>
</dbReference>
<dbReference type="EMBL" id="FPHN01000068">
    <property type="protein sequence ID" value="SFV56781.1"/>
    <property type="molecule type" value="Genomic_DNA"/>
</dbReference>
<dbReference type="InterPro" id="IPR012162">
    <property type="entry name" value="PNPase"/>
</dbReference>
<dbReference type="Pfam" id="PF03725">
    <property type="entry name" value="RNase_PH_C"/>
    <property type="match status" value="1"/>
</dbReference>
<accession>A0A1W1BTI6</accession>
<gene>
    <name evidence="8" type="ORF">MNB_SV-14-48</name>
</gene>
<dbReference type="SMART" id="SM00316">
    <property type="entry name" value="S1"/>
    <property type="match status" value="1"/>
</dbReference>
<dbReference type="PANTHER" id="PTHR11252">
    <property type="entry name" value="POLYRIBONUCLEOTIDE NUCLEOTIDYLTRANSFERASE"/>
    <property type="match status" value="1"/>
</dbReference>
<dbReference type="InterPro" id="IPR020568">
    <property type="entry name" value="Ribosomal_Su5_D2-typ_SF"/>
</dbReference>
<dbReference type="Pfam" id="PF01138">
    <property type="entry name" value="RNase_PH"/>
    <property type="match status" value="2"/>
</dbReference>
<dbReference type="Pfam" id="PF00575">
    <property type="entry name" value="S1"/>
    <property type="match status" value="1"/>
</dbReference>
<dbReference type="EC" id="2.7.7.8" evidence="2"/>
<dbReference type="HAMAP" id="MF_01595">
    <property type="entry name" value="PNPase"/>
    <property type="match status" value="1"/>
</dbReference>
<dbReference type="SUPFAM" id="SSF54211">
    <property type="entry name" value="Ribosomal protein S5 domain 2-like"/>
    <property type="match status" value="2"/>
</dbReference>
<name>A0A1W1BTI6_9ZZZZ</name>
<dbReference type="PROSITE" id="PS50084">
    <property type="entry name" value="KH_TYPE_1"/>
    <property type="match status" value="1"/>
</dbReference>
<evidence type="ECO:0000256" key="6">
    <source>
        <dbReference type="ARBA" id="ARBA00022884"/>
    </source>
</evidence>
<dbReference type="Pfam" id="PF00013">
    <property type="entry name" value="KH_1"/>
    <property type="match status" value="1"/>
</dbReference>
<dbReference type="NCBIfam" id="TIGR03591">
    <property type="entry name" value="polynuc_phos"/>
    <property type="match status" value="1"/>
</dbReference>
<organism evidence="8">
    <name type="scientific">hydrothermal vent metagenome</name>
    <dbReference type="NCBI Taxonomy" id="652676"/>
    <lineage>
        <taxon>unclassified sequences</taxon>
        <taxon>metagenomes</taxon>
        <taxon>ecological metagenomes</taxon>
    </lineage>
</organism>
<proteinExistence type="inferred from homology"/>
<dbReference type="SUPFAM" id="SSF46915">
    <property type="entry name" value="Polynucleotide phosphorylase/guanosine pentaphosphate synthase (PNPase/GPSI), domain 3"/>
    <property type="match status" value="1"/>
</dbReference>
<keyword evidence="6" id="KW-0694">RNA-binding</keyword>
<dbReference type="InterPro" id="IPR036612">
    <property type="entry name" value="KH_dom_type_1_sf"/>
</dbReference>
<dbReference type="InterPro" id="IPR015848">
    <property type="entry name" value="PNPase_PH_RNA-bd_bac/org-type"/>
</dbReference>
<evidence type="ECO:0000256" key="5">
    <source>
        <dbReference type="ARBA" id="ARBA00022695"/>
    </source>
</evidence>
<dbReference type="CDD" id="cd02393">
    <property type="entry name" value="KH-I_PNPase"/>
    <property type="match status" value="1"/>
</dbReference>
<keyword evidence="4 8" id="KW-0808">Transferase</keyword>
<dbReference type="PANTHER" id="PTHR11252:SF0">
    <property type="entry name" value="POLYRIBONUCLEOTIDE NUCLEOTIDYLTRANSFERASE 1, MITOCHONDRIAL"/>
    <property type="match status" value="1"/>
</dbReference>
<evidence type="ECO:0000256" key="2">
    <source>
        <dbReference type="ARBA" id="ARBA00012416"/>
    </source>
</evidence>
<evidence type="ECO:0000256" key="3">
    <source>
        <dbReference type="ARBA" id="ARBA00022490"/>
    </source>
</evidence>
<dbReference type="SUPFAM" id="SSF54791">
    <property type="entry name" value="Eukaryotic type KH-domain (KH-domain type I)"/>
    <property type="match status" value="1"/>
</dbReference>
<dbReference type="InterPro" id="IPR012340">
    <property type="entry name" value="NA-bd_OB-fold"/>
</dbReference>
<feature type="domain" description="S1 motif" evidence="7">
    <location>
        <begin position="639"/>
        <end position="706"/>
    </location>
</feature>
<keyword evidence="5 8" id="KW-0548">Nucleotidyltransferase</keyword>
<dbReference type="SUPFAM" id="SSF50249">
    <property type="entry name" value="Nucleic acid-binding proteins"/>
    <property type="match status" value="1"/>
</dbReference>
<evidence type="ECO:0000256" key="1">
    <source>
        <dbReference type="ARBA" id="ARBA00007404"/>
    </source>
</evidence>
<evidence type="ECO:0000313" key="8">
    <source>
        <dbReference type="EMBL" id="SFV56781.1"/>
    </source>
</evidence>
<comment type="similarity">
    <text evidence="1">Belongs to the polyribonucleotide nucleotidyltransferase family.</text>
</comment>